<dbReference type="PROSITE" id="PS50075">
    <property type="entry name" value="CARRIER"/>
    <property type="match status" value="1"/>
</dbReference>
<accession>A0A2S6HQ98</accession>
<proteinExistence type="predicted"/>
<dbReference type="AlphaFoldDB" id="A0A2S6HQ98"/>
<protein>
    <submittedName>
        <fullName evidence="2">Phosphopantetheine binding protein</fullName>
    </submittedName>
</protein>
<evidence type="ECO:0000259" key="1">
    <source>
        <dbReference type="PROSITE" id="PS50075"/>
    </source>
</evidence>
<evidence type="ECO:0000313" key="2">
    <source>
        <dbReference type="EMBL" id="PPK79783.1"/>
    </source>
</evidence>
<sequence length="92" mass="10543">MKARDFILKELQKKYTLDKETDIESFNYLESGYIDSIGIIQFLVSLEEAYDIEFTDAEIADPSFKIVGQLAQLVERKVMENERSKAGNGKES</sequence>
<comment type="caution">
    <text evidence="2">The sequence shown here is derived from an EMBL/GenBank/DDBJ whole genome shotgun (WGS) entry which is preliminary data.</text>
</comment>
<dbReference type="InterPro" id="IPR009081">
    <property type="entry name" value="PP-bd_ACP"/>
</dbReference>
<dbReference type="Proteomes" id="UP000237749">
    <property type="component" value="Unassembled WGS sequence"/>
</dbReference>
<keyword evidence="3" id="KW-1185">Reference proteome</keyword>
<name>A0A2S6HQ98_9FIRM</name>
<dbReference type="EMBL" id="PTJA01000008">
    <property type="protein sequence ID" value="PPK79783.1"/>
    <property type="molecule type" value="Genomic_DNA"/>
</dbReference>
<evidence type="ECO:0000313" key="3">
    <source>
        <dbReference type="Proteomes" id="UP000237749"/>
    </source>
</evidence>
<dbReference type="SUPFAM" id="SSF47336">
    <property type="entry name" value="ACP-like"/>
    <property type="match status" value="1"/>
</dbReference>
<reference evidence="2 3" key="1">
    <citation type="submission" date="2018-02" db="EMBL/GenBank/DDBJ databases">
        <title>Genomic Encyclopedia of Archaeal and Bacterial Type Strains, Phase II (KMG-II): from individual species to whole genera.</title>
        <authorList>
            <person name="Goeker M."/>
        </authorList>
    </citation>
    <scope>NUCLEOTIDE SEQUENCE [LARGE SCALE GENOMIC DNA]</scope>
    <source>
        <strain evidence="2 3">DSM 3808</strain>
    </source>
</reference>
<dbReference type="Gene3D" id="1.10.1200.10">
    <property type="entry name" value="ACP-like"/>
    <property type="match status" value="1"/>
</dbReference>
<dbReference type="RefSeq" id="WP_104437692.1">
    <property type="nucleotide sequence ID" value="NZ_PTJA01000008.1"/>
</dbReference>
<feature type="domain" description="Carrier" evidence="1">
    <location>
        <begin position="1"/>
        <end position="78"/>
    </location>
</feature>
<dbReference type="OrthoDB" id="3395095at2"/>
<gene>
    <name evidence="2" type="ORF">BXY41_1088</name>
</gene>
<organism evidence="2 3">
    <name type="scientific">Lacrimispora xylanisolvens</name>
    <dbReference type="NCBI Taxonomy" id="384636"/>
    <lineage>
        <taxon>Bacteria</taxon>
        <taxon>Bacillati</taxon>
        <taxon>Bacillota</taxon>
        <taxon>Clostridia</taxon>
        <taxon>Lachnospirales</taxon>
        <taxon>Lachnospiraceae</taxon>
        <taxon>Lacrimispora</taxon>
    </lineage>
</organism>
<dbReference type="InterPro" id="IPR036736">
    <property type="entry name" value="ACP-like_sf"/>
</dbReference>